<evidence type="ECO:0000313" key="2">
    <source>
        <dbReference type="WBParaSite" id="L893_g10691.t1"/>
    </source>
</evidence>
<accession>A0A1I7XXU3</accession>
<dbReference type="WBParaSite" id="L893_g10691.t1">
    <property type="protein sequence ID" value="L893_g10691.t1"/>
    <property type="gene ID" value="L893_g10691"/>
</dbReference>
<name>A0A1I7XXU3_9BILA</name>
<organism evidence="1 2">
    <name type="scientific">Steinernema glaseri</name>
    <dbReference type="NCBI Taxonomy" id="37863"/>
    <lineage>
        <taxon>Eukaryota</taxon>
        <taxon>Metazoa</taxon>
        <taxon>Ecdysozoa</taxon>
        <taxon>Nematoda</taxon>
        <taxon>Chromadorea</taxon>
        <taxon>Rhabditida</taxon>
        <taxon>Tylenchina</taxon>
        <taxon>Panagrolaimomorpha</taxon>
        <taxon>Strongyloidoidea</taxon>
        <taxon>Steinernematidae</taxon>
        <taxon>Steinernema</taxon>
    </lineage>
</organism>
<proteinExistence type="predicted"/>
<keyword evidence="1" id="KW-1185">Reference proteome</keyword>
<evidence type="ECO:0000313" key="1">
    <source>
        <dbReference type="Proteomes" id="UP000095287"/>
    </source>
</evidence>
<dbReference type="AlphaFoldDB" id="A0A1I7XXU3"/>
<reference evidence="2" key="1">
    <citation type="submission" date="2016-11" db="UniProtKB">
        <authorList>
            <consortium name="WormBaseParasite"/>
        </authorList>
    </citation>
    <scope>IDENTIFICATION</scope>
</reference>
<dbReference type="Proteomes" id="UP000095287">
    <property type="component" value="Unplaced"/>
</dbReference>
<sequence length="118" mass="13088">MGDDVSEPWRNLVLHRLKEESNKTKPFESFFDSCKIVFAPVGGTLECFTLASEESNKTKPFESFFDSCKIVFAPVGGTLECFTLGSVGPPCPGIKRPRTMGDNNEHVVVSKYIVAFTF</sequence>
<protein>
    <submittedName>
        <fullName evidence="2">DAGKc domain-containing protein</fullName>
    </submittedName>
</protein>